<sequence>MRRRIRLLSIKGGVGKSVLSLLIANYLKEIEVPFIVEELDPIETIRVLSSNTLPIIIYFSTNDFLYRRLKVNENKLKKQLEKYHWLVTISDMFTGIDPNSEIIQFQDSITNVNLNVFLTDKTTVPRTIEYASKWNSPRILIVNFADDPKKIEEEFIDYVYGEGIFHKVYGIPFYSSFSELENSSLIRKIIKDLLDILIQI</sequence>
<dbReference type="SUPFAM" id="SSF52540">
    <property type="entry name" value="P-loop containing nucleoside triphosphate hydrolases"/>
    <property type="match status" value="1"/>
</dbReference>
<evidence type="ECO:0000313" key="1">
    <source>
        <dbReference type="EMBL" id="MBB5253566.1"/>
    </source>
</evidence>
<dbReference type="OrthoDB" id="41381at2157"/>
<reference evidence="1 4" key="2">
    <citation type="submission" date="2020-08" db="EMBL/GenBank/DDBJ databases">
        <title>Genomic Encyclopedia of Type Strains, Phase IV (KMG-IV): sequencing the most valuable type-strain genomes for metagenomic binning, comparative biology and taxonomic classification.</title>
        <authorList>
            <person name="Goeker M."/>
        </authorList>
    </citation>
    <scope>NUCLEOTIDE SEQUENCE [LARGE SCALE GENOMIC DNA]</scope>
    <source>
        <strain evidence="1 4">DSM 12421</strain>
    </source>
</reference>
<proteinExistence type="predicted"/>
<organism evidence="2 3">
    <name type="scientific">Sulfurisphaera ohwakuensis</name>
    <dbReference type="NCBI Taxonomy" id="69656"/>
    <lineage>
        <taxon>Archaea</taxon>
        <taxon>Thermoproteota</taxon>
        <taxon>Thermoprotei</taxon>
        <taxon>Sulfolobales</taxon>
        <taxon>Sulfolobaceae</taxon>
        <taxon>Sulfurisphaera</taxon>
    </lineage>
</organism>
<dbReference type="RefSeq" id="WP_156014898.1">
    <property type="nucleotide sequence ID" value="NZ_AP031374.1"/>
</dbReference>
<accession>A0A650CHT5</accession>
<dbReference type="EMBL" id="CP045484">
    <property type="protein sequence ID" value="QGR17414.1"/>
    <property type="molecule type" value="Genomic_DNA"/>
</dbReference>
<evidence type="ECO:0000313" key="3">
    <source>
        <dbReference type="Proteomes" id="UP000427373"/>
    </source>
</evidence>
<dbReference type="GeneID" id="95645017"/>
<dbReference type="Proteomes" id="UP000582213">
    <property type="component" value="Unassembled WGS sequence"/>
</dbReference>
<dbReference type="AlphaFoldDB" id="A0A650CHT5"/>
<evidence type="ECO:0000313" key="2">
    <source>
        <dbReference type="EMBL" id="QGR17414.1"/>
    </source>
</evidence>
<dbReference type="KEGG" id="soh:D1869_09550"/>
<protein>
    <recommendedName>
        <fullName evidence="5">CobQ/CobB/MinD/ParA nucleotide binding domain-containing protein</fullName>
    </recommendedName>
</protein>
<dbReference type="Proteomes" id="UP000427373">
    <property type="component" value="Chromosome"/>
</dbReference>
<keyword evidence="3" id="KW-1185">Reference proteome</keyword>
<reference evidence="2 3" key="1">
    <citation type="submission" date="2019-10" db="EMBL/GenBank/DDBJ databases">
        <title>Genome Sequences from Six Type Strain Members of the Archaeal Family Sulfolobaceae: Acidianus ambivalens, Acidianus infernus, Metallosphaera prunae, Stygiolobus azoricus, Sulfolobus metallicus, and Sulfurisphaera ohwakuensis.</title>
        <authorList>
            <person name="Counts J.A."/>
            <person name="Kelly R.M."/>
        </authorList>
    </citation>
    <scope>NUCLEOTIDE SEQUENCE [LARGE SCALE GENOMIC DNA]</scope>
    <source>
        <strain evidence="2 3">TA-1</strain>
    </source>
</reference>
<evidence type="ECO:0000313" key="4">
    <source>
        <dbReference type="Proteomes" id="UP000582213"/>
    </source>
</evidence>
<evidence type="ECO:0008006" key="5">
    <source>
        <dbReference type="Google" id="ProtNLM"/>
    </source>
</evidence>
<dbReference type="InterPro" id="IPR027417">
    <property type="entry name" value="P-loop_NTPase"/>
</dbReference>
<dbReference type="EMBL" id="JACHFY010000005">
    <property type="protein sequence ID" value="MBB5253566.1"/>
    <property type="molecule type" value="Genomic_DNA"/>
</dbReference>
<gene>
    <name evidence="2" type="ORF">D1869_09550</name>
    <name evidence="1" type="ORF">HNQ62_001335</name>
</gene>
<name>A0A650CHT5_SULOH</name>